<evidence type="ECO:0000256" key="1">
    <source>
        <dbReference type="SAM" id="Phobius"/>
    </source>
</evidence>
<keyword evidence="1" id="KW-0472">Membrane</keyword>
<sequence>MPDFLKSLSWDDAFALVRDAASNDPSSTGMEVFSRLDRDELSALAYRLLYLIAVTATVVGAGFLERWIDFAKRHLVNDLP</sequence>
<accession>A0ABT7SKB5</accession>
<evidence type="ECO:0000313" key="3">
    <source>
        <dbReference type="Proteomes" id="UP001529338"/>
    </source>
</evidence>
<feature type="transmembrane region" description="Helical" evidence="1">
    <location>
        <begin position="44"/>
        <end position="64"/>
    </location>
</feature>
<dbReference type="RefSeq" id="WP_289456899.1">
    <property type="nucleotide sequence ID" value="NZ_JAUCGQ010000004.1"/>
</dbReference>
<gene>
    <name evidence="2" type="ORF">QRT04_16945</name>
</gene>
<protein>
    <submittedName>
        <fullName evidence="2">Uncharacterized protein</fullName>
    </submittedName>
</protein>
<dbReference type="EMBL" id="JAUCGQ010000004">
    <property type="protein sequence ID" value="MDM7856629.1"/>
    <property type="molecule type" value="Genomic_DNA"/>
</dbReference>
<keyword evidence="3" id="KW-1185">Reference proteome</keyword>
<keyword evidence="1" id="KW-1133">Transmembrane helix</keyword>
<evidence type="ECO:0000313" key="2">
    <source>
        <dbReference type="EMBL" id="MDM7856629.1"/>
    </source>
</evidence>
<name>A0ABT7SKB5_9CELL</name>
<comment type="caution">
    <text evidence="2">The sequence shown here is derived from an EMBL/GenBank/DDBJ whole genome shotgun (WGS) entry which is preliminary data.</text>
</comment>
<dbReference type="Proteomes" id="UP001529338">
    <property type="component" value="Unassembled WGS sequence"/>
</dbReference>
<organism evidence="2 3">
    <name type="scientific">Cellulomonas alba</name>
    <dbReference type="NCBI Taxonomy" id="3053467"/>
    <lineage>
        <taxon>Bacteria</taxon>
        <taxon>Bacillati</taxon>
        <taxon>Actinomycetota</taxon>
        <taxon>Actinomycetes</taxon>
        <taxon>Micrococcales</taxon>
        <taxon>Cellulomonadaceae</taxon>
        <taxon>Cellulomonas</taxon>
    </lineage>
</organism>
<keyword evidence="1" id="KW-0812">Transmembrane</keyword>
<proteinExistence type="predicted"/>
<reference evidence="2 3" key="1">
    <citation type="submission" date="2023-06" db="EMBL/GenBank/DDBJ databases">
        <title>Cellulomonas sp. MW4 Whole genome sequence.</title>
        <authorList>
            <person name="Park S."/>
        </authorList>
    </citation>
    <scope>NUCLEOTIDE SEQUENCE [LARGE SCALE GENOMIC DNA]</scope>
    <source>
        <strain evidence="2 3">MW4</strain>
    </source>
</reference>